<feature type="transmembrane region" description="Helical" evidence="1">
    <location>
        <begin position="295"/>
        <end position="316"/>
    </location>
</feature>
<keyword evidence="1" id="KW-0472">Membrane</keyword>
<feature type="transmembrane region" description="Helical" evidence="1">
    <location>
        <begin position="173"/>
        <end position="198"/>
    </location>
</feature>
<keyword evidence="3" id="KW-1185">Reference proteome</keyword>
<evidence type="ECO:0008006" key="4">
    <source>
        <dbReference type="Google" id="ProtNLM"/>
    </source>
</evidence>
<sequence>MKTLAGVALGLTRESRLPDRRLVAGMAAVGLVFLLLPRLEGWTLLHVHKEDGVVFLADFLNEGWSSLIKPYTGYQHLVPRTIAGVCATGPTSWFAGCVGVSASLVRVALAVVALAVVAPYARSPRWAIAAAAAFIWAPVGQQEALGNLTNLRWFLDAGAVVLLLGTWRRGSAIALISVVAVGAAMTDPLSIVIAPLAAWRIVALRGRERLVPGVFLLASVLHFLVLQRGARSSDMGTYYEEPAQSTLQVLVRGLTVPLLGQNGSEVLLGLSAVIAAAAGVIAVAVLLVRVQPTPATALAIVMAVWGGGLLIVTLTFTDMVAIGLDPAWKLGQGSRYSVPPGVLVAMGVMLVLPFVLDRAAGVWRVLVLGVLLVFPLAVLADSPGDPANTADPTWSEALDDARETCSGRATARVQMTPADVPMDWSVELPCDWLTR</sequence>
<dbReference type="OrthoDB" id="4578799at2"/>
<proteinExistence type="predicted"/>
<evidence type="ECO:0000313" key="2">
    <source>
        <dbReference type="EMBL" id="RYC05818.1"/>
    </source>
</evidence>
<protein>
    <recommendedName>
        <fullName evidence="4">DUF2029 domain-containing protein</fullName>
    </recommendedName>
</protein>
<feature type="transmembrane region" description="Helical" evidence="1">
    <location>
        <begin position="93"/>
        <end position="118"/>
    </location>
</feature>
<gene>
    <name evidence="2" type="ORF">EUA94_17290</name>
</gene>
<dbReference type="EMBL" id="SDWV01000020">
    <property type="protein sequence ID" value="RYC05818.1"/>
    <property type="molecule type" value="Genomic_DNA"/>
</dbReference>
<keyword evidence="1" id="KW-0812">Transmembrane</keyword>
<dbReference type="Proteomes" id="UP000291101">
    <property type="component" value="Unassembled WGS sequence"/>
</dbReference>
<dbReference type="AlphaFoldDB" id="A0A4Q2SP09"/>
<feature type="transmembrane region" description="Helical" evidence="1">
    <location>
        <begin position="266"/>
        <end position="288"/>
    </location>
</feature>
<feature type="transmembrane region" description="Helical" evidence="1">
    <location>
        <begin position="336"/>
        <end position="355"/>
    </location>
</feature>
<accession>A0A4Q2SP09</accession>
<keyword evidence="1" id="KW-1133">Transmembrane helix</keyword>
<evidence type="ECO:0000256" key="1">
    <source>
        <dbReference type="SAM" id="Phobius"/>
    </source>
</evidence>
<evidence type="ECO:0000313" key="3">
    <source>
        <dbReference type="Proteomes" id="UP000291101"/>
    </source>
</evidence>
<feature type="transmembrane region" description="Helical" evidence="1">
    <location>
        <begin position="362"/>
        <end position="380"/>
    </location>
</feature>
<feature type="transmembrane region" description="Helical" evidence="1">
    <location>
        <begin position="210"/>
        <end position="230"/>
    </location>
</feature>
<comment type="caution">
    <text evidence="2">The sequence shown here is derived from an EMBL/GenBank/DDBJ whole genome shotgun (WGS) entry which is preliminary data.</text>
</comment>
<organism evidence="2 3">
    <name type="scientific">Nocardioides zhouii</name>
    <dbReference type="NCBI Taxonomy" id="1168729"/>
    <lineage>
        <taxon>Bacteria</taxon>
        <taxon>Bacillati</taxon>
        <taxon>Actinomycetota</taxon>
        <taxon>Actinomycetes</taxon>
        <taxon>Propionibacteriales</taxon>
        <taxon>Nocardioidaceae</taxon>
        <taxon>Nocardioides</taxon>
    </lineage>
</organism>
<dbReference type="RefSeq" id="WP_129428144.1">
    <property type="nucleotide sequence ID" value="NZ_SDWV01000020.1"/>
</dbReference>
<reference evidence="2 3" key="1">
    <citation type="submission" date="2019-01" db="EMBL/GenBank/DDBJ databases">
        <title>Novel species of Nocardioides.</title>
        <authorList>
            <person name="Liu Q."/>
            <person name="X Y.-H."/>
        </authorList>
    </citation>
    <scope>NUCLEOTIDE SEQUENCE [LARGE SCALE GENOMIC DNA]</scope>
    <source>
        <strain evidence="2 3">HLT2-9</strain>
    </source>
</reference>
<name>A0A4Q2SP09_9ACTN</name>
<feature type="transmembrane region" description="Helical" evidence="1">
    <location>
        <begin position="21"/>
        <end position="39"/>
    </location>
</feature>